<accession>A0A511YSC0</accession>
<dbReference type="EMBL" id="BJYJ01000046">
    <property type="protein sequence ID" value="GEN78088.1"/>
    <property type="molecule type" value="Genomic_DNA"/>
</dbReference>
<dbReference type="Proteomes" id="UP000321863">
    <property type="component" value="Unassembled WGS sequence"/>
</dbReference>
<proteinExistence type="predicted"/>
<evidence type="ECO:0000313" key="3">
    <source>
        <dbReference type="Proteomes" id="UP000321863"/>
    </source>
</evidence>
<comment type="caution">
    <text evidence="2">The sequence shown here is derived from an EMBL/GenBank/DDBJ whole genome shotgun (WGS) entry which is preliminary data.</text>
</comment>
<name>A0A511YSC0_9FLAO</name>
<feature type="chain" id="PRO_5021947162" evidence="1">
    <location>
        <begin position="20"/>
        <end position="356"/>
    </location>
</feature>
<sequence>MKNNLFNIMALLALGTLSAQVRTVNSATNISVTNSPAFIDASSNTTVNGSSNVGKGLIFPRVDLSAMTSFPGITAGIPNSFPTRFDGMIVYNTAASGTAGVGATQGTLSPGYWFYDNKSVTNTGGTWKPVSTATAEVANTASNGLTLTGNNVKIGGNLNESTTITNNGKALNIAGSASSTTFASNGNVGIGTATPAEVLDVYGNTVIRGTANIKTTAATAVVNQNVLSVENDGTVTKRFINYISNSGENLNDLVKVPYGSLITGSFVNNICNDGFTLNKRFTIEVILNYDGTFSKLYTNGPATVTVTGEGTSTIRFSYSSACRNADHFLKFSNLNGNVTITSDPGWNTAAAAYTIR</sequence>
<dbReference type="OrthoDB" id="1275288at2"/>
<gene>
    <name evidence="2" type="ORF">CHA01nite_38280</name>
</gene>
<dbReference type="AlphaFoldDB" id="A0A511YSC0"/>
<evidence type="ECO:0000313" key="2">
    <source>
        <dbReference type="EMBL" id="GEN78088.1"/>
    </source>
</evidence>
<reference evidence="2 3" key="1">
    <citation type="submission" date="2019-07" db="EMBL/GenBank/DDBJ databases">
        <title>Whole genome shotgun sequence of Chryseobacterium hagamense NBRC 105253.</title>
        <authorList>
            <person name="Hosoyama A."/>
            <person name="Uohara A."/>
            <person name="Ohji S."/>
            <person name="Ichikawa N."/>
        </authorList>
    </citation>
    <scope>NUCLEOTIDE SEQUENCE [LARGE SCALE GENOMIC DNA]</scope>
    <source>
        <strain evidence="2 3">NBRC 105253</strain>
    </source>
</reference>
<dbReference type="RefSeq" id="WP_146944473.1">
    <property type="nucleotide sequence ID" value="NZ_BJYJ01000046.1"/>
</dbReference>
<evidence type="ECO:0000256" key="1">
    <source>
        <dbReference type="SAM" id="SignalP"/>
    </source>
</evidence>
<keyword evidence="1" id="KW-0732">Signal</keyword>
<protein>
    <submittedName>
        <fullName evidence="2">Uncharacterized protein</fullName>
    </submittedName>
</protein>
<feature type="signal peptide" evidence="1">
    <location>
        <begin position="1"/>
        <end position="19"/>
    </location>
</feature>
<organism evidence="2 3">
    <name type="scientific">Chryseobacterium hagamense</name>
    <dbReference type="NCBI Taxonomy" id="395935"/>
    <lineage>
        <taxon>Bacteria</taxon>
        <taxon>Pseudomonadati</taxon>
        <taxon>Bacteroidota</taxon>
        <taxon>Flavobacteriia</taxon>
        <taxon>Flavobacteriales</taxon>
        <taxon>Weeksellaceae</taxon>
        <taxon>Chryseobacterium group</taxon>
        <taxon>Chryseobacterium</taxon>
    </lineage>
</organism>
<keyword evidence="3" id="KW-1185">Reference proteome</keyword>